<dbReference type="Proteomes" id="UP000509761">
    <property type="component" value="Chromosome"/>
</dbReference>
<evidence type="ECO:0000313" key="2">
    <source>
        <dbReference type="Proteomes" id="UP000509761"/>
    </source>
</evidence>
<dbReference type="RefSeq" id="WP_022520042.1">
    <property type="nucleotide sequence ID" value="NZ_CP054580.1"/>
</dbReference>
<evidence type="ECO:0000313" key="1">
    <source>
        <dbReference type="EMBL" id="QKS27024.1"/>
    </source>
</evidence>
<dbReference type="EMBL" id="CP054580">
    <property type="protein sequence ID" value="QKS27024.1"/>
    <property type="molecule type" value="Genomic_DNA"/>
</dbReference>
<keyword evidence="2" id="KW-1185">Reference proteome</keyword>
<proteinExistence type="predicted"/>
<organism evidence="1 2">
    <name type="scientific">Vreelandella titanicae</name>
    <dbReference type="NCBI Taxonomy" id="664683"/>
    <lineage>
        <taxon>Bacteria</taxon>
        <taxon>Pseudomonadati</taxon>
        <taxon>Pseudomonadota</taxon>
        <taxon>Gammaproteobacteria</taxon>
        <taxon>Oceanospirillales</taxon>
        <taxon>Halomonadaceae</taxon>
        <taxon>Vreelandella</taxon>
    </lineage>
</organism>
<name>A0AAP9NSB8_9GAMM</name>
<sequence length="279" mass="32464">MNTKETLKKLRENEQSLFIVHYSCQNLNDNNENYSPRITSIAVLHVGSSTMHSFSIHLVAEINKIPREEIHDHYDDLEKKMLAQFFSFLSENDGGFWLHWNMSNINYGFEALLHRYKVLSGEDGKRIPDSKKFNLSSLILSVYGKNCVEHPRMASFMKLNNGEHRDNLTGKEEVDAFAAKEYVKLHKSTMSKVYWFQHMYYLLQRDKINVHKKNWGNRVNTFLERPIVKVLGFVAVLFSLFQAMQYGYSALELEEKTDNTVQEQTSKLSNTDSAKYIGS</sequence>
<accession>A0AAP9NSB8</accession>
<protein>
    <submittedName>
        <fullName evidence="1">Uncharacterized protein</fullName>
    </submittedName>
</protein>
<reference evidence="1 2" key="1">
    <citation type="submission" date="2019-12" db="EMBL/GenBank/DDBJ databases">
        <title>Genome sequencing and assembly of endphytes of Porphyra tenera.</title>
        <authorList>
            <person name="Park J.M."/>
            <person name="Shin R."/>
            <person name="Jo S.H."/>
        </authorList>
    </citation>
    <scope>NUCLEOTIDE SEQUENCE [LARGE SCALE GENOMIC DNA]</scope>
    <source>
        <strain evidence="1 2">GPM3</strain>
    </source>
</reference>
<dbReference type="AlphaFoldDB" id="A0AAP9NSB8"/>
<gene>
    <name evidence="1" type="ORF">FX987_04842</name>
</gene>